<proteinExistence type="predicted"/>
<dbReference type="Proteomes" id="UP000019483">
    <property type="component" value="Unassembled WGS sequence"/>
</dbReference>
<dbReference type="AlphaFoldDB" id="W9DU36"/>
<accession>W9DU36</accession>
<evidence type="ECO:0008006" key="3">
    <source>
        <dbReference type="Google" id="ProtNLM"/>
    </source>
</evidence>
<sequence>MGSIISEILSGYKKALDISQNEYEKLYTERAKNAKEFYDTFFSELIKDCSHFADSSKQRQIKRLVEHIFKSDEVKFAAIDGTCYKDRLGDYMVFFGGSYGIRGSIHFEGEPPKVKYEKWSSEQDVSMVAYVPVPFAELNDVSEEQFVLKPDEEKVNLLSIHTQIMQLAEIYLIYDLMKASSLRPKFILWDQTMSGILASNDIGTDNIEMIGLVHNGRKLNIGDVLIAYSHPYNRELGVPSTKKFRLYNYVLSRLFQESPLQISKLVSEIDIDEKEFLRRINKLYLKSFPDDEPIIKKEGDYLHLNDLYRDSWPYTLSLFDKFCEKLFKNKDQRVLMYETKEHDDIRKRWMSPNDLRFLISVGMRAIIEEAWKHDILLIGITKDSSARYLSRNYLGCMRYLKQYEFEDVLLPWTDRSFLEIIPLGDDNLNAPWTTIEYDSAFMTLHLEDINGPIRGVQGKVVNTERIIVKSLAQFYLKRDRHHPLMGHVIFIDRLLMPSFERERFETVQINEHYLGKVKPVTFCNNENENHVQDVTIYLLNILTRNLYPEVIGYPDPLHKADWGAKTLYKKVKFMIDSSGVTLRTRPLNKTFRRIRDEIRRI</sequence>
<evidence type="ECO:0000313" key="1">
    <source>
        <dbReference type="EMBL" id="ETA67182.1"/>
    </source>
</evidence>
<evidence type="ECO:0000313" key="2">
    <source>
        <dbReference type="Proteomes" id="UP000019483"/>
    </source>
</evidence>
<dbReference type="STRING" id="1090322.MettiDRAFT_0595"/>
<keyword evidence="2" id="KW-1185">Reference proteome</keyword>
<dbReference type="OrthoDB" id="359410at2157"/>
<gene>
    <name evidence="1" type="ORF">MettiDRAFT_0595</name>
</gene>
<name>W9DU36_METTI</name>
<dbReference type="RefSeq" id="WP_023844318.1">
    <property type="nucleotide sequence ID" value="NZ_AZAJ01000001.1"/>
</dbReference>
<protein>
    <recommendedName>
        <fullName evidence="3">NurA domain-containing protein</fullName>
    </recommendedName>
</protein>
<comment type="caution">
    <text evidence="1">The sequence shown here is derived from an EMBL/GenBank/DDBJ whole genome shotgun (WGS) entry which is preliminary data.</text>
</comment>
<reference evidence="1 2" key="1">
    <citation type="submission" date="2013-08" db="EMBL/GenBank/DDBJ databases">
        <authorList>
            <consortium name="DOE Joint Genome Institute"/>
            <person name="Eisen J."/>
            <person name="Huntemann M."/>
            <person name="Han J."/>
            <person name="Chen A."/>
            <person name="Kyrpides N."/>
            <person name="Mavromatis K."/>
            <person name="Markowitz V."/>
            <person name="Palaniappan K."/>
            <person name="Ivanova N."/>
            <person name="Schaumberg A."/>
            <person name="Pati A."/>
            <person name="Liolios K."/>
            <person name="Nordberg H.P."/>
            <person name="Cantor M.N."/>
            <person name="Hua S.X."/>
            <person name="Woyke T."/>
        </authorList>
    </citation>
    <scope>NUCLEOTIDE SEQUENCE [LARGE SCALE GENOMIC DNA]</scope>
    <source>
        <strain evidence="1 2">DSM 2278</strain>
    </source>
</reference>
<dbReference type="EMBL" id="AZAJ01000001">
    <property type="protein sequence ID" value="ETA67182.1"/>
    <property type="molecule type" value="Genomic_DNA"/>
</dbReference>
<organism evidence="1 2">
    <name type="scientific">Methanolobus tindarius DSM 2278</name>
    <dbReference type="NCBI Taxonomy" id="1090322"/>
    <lineage>
        <taxon>Archaea</taxon>
        <taxon>Methanobacteriati</taxon>
        <taxon>Methanobacteriota</taxon>
        <taxon>Stenosarchaea group</taxon>
        <taxon>Methanomicrobia</taxon>
        <taxon>Methanosarcinales</taxon>
        <taxon>Methanosarcinaceae</taxon>
        <taxon>Methanolobus</taxon>
    </lineage>
</organism>